<proteinExistence type="predicted"/>
<comment type="caution">
    <text evidence="1">The sequence shown here is derived from an EMBL/GenBank/DDBJ whole genome shotgun (WGS) entry which is preliminary data.</text>
</comment>
<accession>A0AAD9P037</accession>
<organism evidence="1 2">
    <name type="scientific">Ridgeia piscesae</name>
    <name type="common">Tubeworm</name>
    <dbReference type="NCBI Taxonomy" id="27915"/>
    <lineage>
        <taxon>Eukaryota</taxon>
        <taxon>Metazoa</taxon>
        <taxon>Spiralia</taxon>
        <taxon>Lophotrochozoa</taxon>
        <taxon>Annelida</taxon>
        <taxon>Polychaeta</taxon>
        <taxon>Sedentaria</taxon>
        <taxon>Canalipalpata</taxon>
        <taxon>Sabellida</taxon>
        <taxon>Siboglinidae</taxon>
        <taxon>Ridgeia</taxon>
    </lineage>
</organism>
<reference evidence="1" key="1">
    <citation type="journal article" date="2023" name="Mol. Biol. Evol.">
        <title>Third-Generation Sequencing Reveals the Adaptive Role of the Epigenome in Three Deep-Sea Polychaetes.</title>
        <authorList>
            <person name="Perez M."/>
            <person name="Aroh O."/>
            <person name="Sun Y."/>
            <person name="Lan Y."/>
            <person name="Juniper S.K."/>
            <person name="Young C.R."/>
            <person name="Angers B."/>
            <person name="Qian P.Y."/>
        </authorList>
    </citation>
    <scope>NUCLEOTIDE SEQUENCE</scope>
    <source>
        <strain evidence="1">R07B-5</strain>
    </source>
</reference>
<sequence length="52" mass="6134">MYLCFLSNRTQYITKAITSRDYICCHMNSCKQIYLTDRNGDIRSNLINVILI</sequence>
<name>A0AAD9P037_RIDPI</name>
<evidence type="ECO:0000313" key="1">
    <source>
        <dbReference type="EMBL" id="KAK2185684.1"/>
    </source>
</evidence>
<dbReference type="EMBL" id="JAODUO010000226">
    <property type="protein sequence ID" value="KAK2185684.1"/>
    <property type="molecule type" value="Genomic_DNA"/>
</dbReference>
<protein>
    <submittedName>
        <fullName evidence="1">Uncharacterized protein</fullName>
    </submittedName>
</protein>
<dbReference type="AlphaFoldDB" id="A0AAD9P037"/>
<dbReference type="Proteomes" id="UP001209878">
    <property type="component" value="Unassembled WGS sequence"/>
</dbReference>
<evidence type="ECO:0000313" key="2">
    <source>
        <dbReference type="Proteomes" id="UP001209878"/>
    </source>
</evidence>
<gene>
    <name evidence="1" type="ORF">NP493_226g02026</name>
</gene>
<keyword evidence="2" id="KW-1185">Reference proteome</keyword>